<dbReference type="FunFam" id="3.40.50.11980:FF:000001">
    <property type="entry name" value="ZC3H12A isoform 1"/>
    <property type="match status" value="1"/>
</dbReference>
<dbReference type="PANTHER" id="PTHR12876">
    <property type="entry name" value="N4BP1-RELATED"/>
    <property type="match status" value="1"/>
</dbReference>
<evidence type="ECO:0000256" key="1">
    <source>
        <dbReference type="SAM" id="Coils"/>
    </source>
</evidence>
<dbReference type="InterPro" id="IPR051101">
    <property type="entry name" value="ZC3H12/N4BP1_RNase_Reg"/>
</dbReference>
<dbReference type="VEuPathDB" id="VectorBase:CSON010041"/>
<name>A0A336MYG1_CULSO</name>
<dbReference type="AlphaFoldDB" id="A0A336MYG1"/>
<feature type="compositionally biased region" description="Basic residues" evidence="2">
    <location>
        <begin position="230"/>
        <end position="242"/>
    </location>
</feature>
<evidence type="ECO:0000256" key="2">
    <source>
        <dbReference type="SAM" id="MobiDB-lite"/>
    </source>
</evidence>
<dbReference type="Gene3D" id="3.40.50.11980">
    <property type="match status" value="1"/>
</dbReference>
<dbReference type="VEuPathDB" id="VectorBase:CSON009582"/>
<dbReference type="GO" id="GO:0005634">
    <property type="term" value="C:nucleus"/>
    <property type="evidence" value="ECO:0007669"/>
    <property type="project" value="TreeGrafter"/>
</dbReference>
<dbReference type="OMA" id="CNDIFIL"/>
<organism evidence="6">
    <name type="scientific">Culicoides sonorensis</name>
    <name type="common">Biting midge</name>
    <dbReference type="NCBI Taxonomy" id="179676"/>
    <lineage>
        <taxon>Eukaryota</taxon>
        <taxon>Metazoa</taxon>
        <taxon>Ecdysozoa</taxon>
        <taxon>Arthropoda</taxon>
        <taxon>Hexapoda</taxon>
        <taxon>Insecta</taxon>
        <taxon>Pterygota</taxon>
        <taxon>Neoptera</taxon>
        <taxon>Endopterygota</taxon>
        <taxon>Diptera</taxon>
        <taxon>Nematocera</taxon>
        <taxon>Chironomoidea</taxon>
        <taxon>Ceratopogonidae</taxon>
        <taxon>Ceratopogoninae</taxon>
        <taxon>Culicoides</taxon>
        <taxon>Monoculicoides</taxon>
    </lineage>
</organism>
<proteinExistence type="predicted"/>
<feature type="region of interest" description="Disordered" evidence="2">
    <location>
        <begin position="273"/>
        <end position="314"/>
    </location>
</feature>
<feature type="coiled-coil region" evidence="1">
    <location>
        <begin position="188"/>
        <end position="215"/>
    </location>
</feature>
<gene>
    <name evidence="6" type="primary">CSON010041</name>
    <name evidence="5" type="synonym">CSON009582</name>
</gene>
<feature type="region of interest" description="Disordered" evidence="2">
    <location>
        <begin position="216"/>
        <end position="245"/>
    </location>
</feature>
<protein>
    <submittedName>
        <fullName evidence="5">CSON009582 protein</fullName>
    </submittedName>
    <submittedName>
        <fullName evidence="6">CSON010041 protein</fullName>
    </submittedName>
</protein>
<keyword evidence="1" id="KW-0175">Coiled coil</keyword>
<dbReference type="CDD" id="cd18719">
    <property type="entry name" value="PIN_Zc3h12a-N4BP1-like"/>
    <property type="match status" value="1"/>
</dbReference>
<dbReference type="EMBL" id="UFQT01004057">
    <property type="protein sequence ID" value="SSX35464.1"/>
    <property type="molecule type" value="Genomic_DNA"/>
</dbReference>
<reference evidence="4" key="1">
    <citation type="submission" date="2018-04" db="EMBL/GenBank/DDBJ databases">
        <authorList>
            <person name="Go L.Y."/>
            <person name="Mitchell J.A."/>
        </authorList>
    </citation>
    <scope>NUCLEOTIDE SEQUENCE</scope>
    <source>
        <tissue evidence="4">Whole organism</tissue>
    </source>
</reference>
<dbReference type="EMBL" id="UFQS01004057">
    <property type="protein sequence ID" value="SSX16137.1"/>
    <property type="molecule type" value="Genomic_DNA"/>
</dbReference>
<dbReference type="GO" id="GO:0036464">
    <property type="term" value="C:cytoplasmic ribonucleoprotein granule"/>
    <property type="evidence" value="ECO:0007669"/>
    <property type="project" value="TreeGrafter"/>
</dbReference>
<dbReference type="GO" id="GO:0004521">
    <property type="term" value="F:RNA endonuclease activity"/>
    <property type="evidence" value="ECO:0007669"/>
    <property type="project" value="TreeGrafter"/>
</dbReference>
<feature type="compositionally biased region" description="Polar residues" evidence="2">
    <location>
        <begin position="216"/>
        <end position="226"/>
    </location>
</feature>
<evidence type="ECO:0000313" key="4">
    <source>
        <dbReference type="EMBL" id="SSX16137.1"/>
    </source>
</evidence>
<evidence type="ECO:0000313" key="6">
    <source>
        <dbReference type="EMBL" id="SSX35464.1"/>
    </source>
</evidence>
<feature type="domain" description="RNase NYN" evidence="3">
    <location>
        <begin position="444"/>
        <end position="593"/>
    </location>
</feature>
<sequence length="600" mass="69179">MEEIWNKLTNELSLDQTSSQIWLERLKEKYNDSTRHYHTENQMLKSKLVYLDDQKPAVILAILFQYYEYDSKSNSAEMNCKAFNEFCKDTALSDNDLIQHVLKLLGDPSSTCVCDSLNDDLNFLQDLDLIYLGVSPPETYKTQIELLRKDYPHMNDKQYNSMRLKFLETFLNVLPCIYSTSKFRDLYEETAKKNVSNEVQELKQLRDTIHKLMNSSSNMFQDSPNAQGMYKRRNRRRSRNLRRIFQTSMNSNDDCIILPDKPPEIISLIDDESDQETTANNNKKDESLSNALSNLSPFKGNRKKKKNNRSLNHNEIVPSTSSMKRYPENEAYTPFFIDTKKEDTPVLQIPLYEVPKNDSIICLDDTITPNPSSTTETATEQISSEPQIKKYDTYESVLNDSQTIVIDDENMSQAEMTLEEGEIREDFIPLSTDNTKNEKAVFVKRLVIIDGNNIAMHHGNNKVFSVQGIEIAIKHFEDLGHEVKVIIPQFRMKLNKSSSQVLLEKLHGQGKILLTPCKNLPGQVSASYDDRFILEVAERCDAAIISNDNYKDLLKEKEEWKNIITSRVIGFMFCGDQIFVPNDPYGRHGPKLSEILNKKS</sequence>
<dbReference type="EMBL" id="UFQT01000381">
    <property type="protein sequence ID" value="SSX23764.1"/>
    <property type="molecule type" value="Genomic_DNA"/>
</dbReference>
<dbReference type="PANTHER" id="PTHR12876:SF35">
    <property type="entry name" value="LD08718P-RELATED"/>
    <property type="match status" value="1"/>
</dbReference>
<accession>A0A336MYG1</accession>
<reference evidence="6" key="2">
    <citation type="submission" date="2018-07" db="EMBL/GenBank/DDBJ databases">
        <authorList>
            <person name="Quirk P.G."/>
            <person name="Krulwich T.A."/>
        </authorList>
    </citation>
    <scope>NUCLEOTIDE SEQUENCE</scope>
</reference>
<evidence type="ECO:0000313" key="5">
    <source>
        <dbReference type="EMBL" id="SSX23764.1"/>
    </source>
</evidence>
<dbReference type="GO" id="GO:0003729">
    <property type="term" value="F:mRNA binding"/>
    <property type="evidence" value="ECO:0007669"/>
    <property type="project" value="TreeGrafter"/>
</dbReference>
<dbReference type="InterPro" id="IPR021869">
    <property type="entry name" value="RNase_Zc3h12_NYN"/>
</dbReference>
<evidence type="ECO:0000259" key="3">
    <source>
        <dbReference type="Pfam" id="PF11977"/>
    </source>
</evidence>
<dbReference type="Pfam" id="PF11977">
    <property type="entry name" value="RNase_Zc3h12a"/>
    <property type="match status" value="1"/>
</dbReference>